<dbReference type="Gene3D" id="1.10.730.10">
    <property type="entry name" value="Isoleucyl-tRNA Synthetase, Domain 1"/>
    <property type="match status" value="1"/>
</dbReference>
<dbReference type="EMBL" id="WJQU01000003">
    <property type="protein sequence ID" value="KAJ6639690.1"/>
    <property type="molecule type" value="Genomic_DNA"/>
</dbReference>
<dbReference type="GO" id="GO:0004814">
    <property type="term" value="F:arginine-tRNA ligase activity"/>
    <property type="evidence" value="ECO:0007669"/>
    <property type="project" value="InterPro"/>
</dbReference>
<protein>
    <submittedName>
        <fullName evidence="2">DALR anticodon-binding domain-containing protein 3</fullName>
    </submittedName>
</protein>
<dbReference type="InterPro" id="IPR009080">
    <property type="entry name" value="tRNAsynth_Ia_anticodon-bd"/>
</dbReference>
<dbReference type="InterPro" id="IPR037380">
    <property type="entry name" value="DALRD3"/>
</dbReference>
<evidence type="ECO:0000313" key="3">
    <source>
        <dbReference type="Proteomes" id="UP001151699"/>
    </source>
</evidence>
<sequence length="452" mass="52510">MAKSESDDENPRVVLFIFYYSLTKLTLTLTVMDRNADFIKDIFWYFLKDTSKYTPNNVIRKHSDKLTETGDYSVSIRPLDWAQFLPTEEWRSYRSIFCCREDCKGLKIENQLEHFVEHSQKWSLQIEKAVLKNNIMCIYVKRFKEFYLTLNSVLNYPDFGCYEGEHSYAVIKMRTTPKEQELLTPYRCRLIENVIENITKQMNGPSKVSLYVTHKSTDVDTPEGCTQIFVGNVVSNVDNKMMNMEASDYIKKRSIDMQLMAEHKYGLRVKNEMFFKNLIQKLGKAATTIDLLEVKPSCPIKLSVTASSGRSKGAAFILYNSARISTILKKYEERVESKYYPETPPLEALCLELLTEKEEWSLLFNYIFGYPSIISRTIGEIHKTKFSLHLLCSFLNELATTFSLYYGRIRILTDNTPHLMPVLHARIYLVKGIQIVLGKCLAHLNIDLVDQM</sequence>
<gene>
    <name evidence="2" type="primary">dalrd3</name>
    <name evidence="2" type="ORF">Bhyg_12437</name>
</gene>
<dbReference type="SUPFAM" id="SSF47323">
    <property type="entry name" value="Anticodon-binding domain of a subclass of class I aminoacyl-tRNA synthetases"/>
    <property type="match status" value="1"/>
</dbReference>
<accession>A0A9Q0RZA9</accession>
<dbReference type="GO" id="GO:0005524">
    <property type="term" value="F:ATP binding"/>
    <property type="evidence" value="ECO:0007669"/>
    <property type="project" value="InterPro"/>
</dbReference>
<dbReference type="Proteomes" id="UP001151699">
    <property type="component" value="Chromosome X"/>
</dbReference>
<dbReference type="Pfam" id="PF05746">
    <property type="entry name" value="DALR_1"/>
    <property type="match status" value="1"/>
</dbReference>
<keyword evidence="3" id="KW-1185">Reference proteome</keyword>
<dbReference type="PANTHER" id="PTHR16043:SF1">
    <property type="entry name" value="DALR ANTICODON-BINDING DOMAIN-CONTAINING PROTEIN 3"/>
    <property type="match status" value="1"/>
</dbReference>
<dbReference type="InterPro" id="IPR008909">
    <property type="entry name" value="DALR_anticod-bd"/>
</dbReference>
<feature type="domain" description="DALR anticodon binding" evidence="1">
    <location>
        <begin position="317"/>
        <end position="452"/>
    </location>
</feature>
<reference evidence="2" key="1">
    <citation type="submission" date="2022-07" db="EMBL/GenBank/DDBJ databases">
        <authorList>
            <person name="Trinca V."/>
            <person name="Uliana J.V.C."/>
            <person name="Torres T.T."/>
            <person name="Ward R.J."/>
            <person name="Monesi N."/>
        </authorList>
    </citation>
    <scope>NUCLEOTIDE SEQUENCE</scope>
    <source>
        <strain evidence="2">HSMRA1968</strain>
        <tissue evidence="2">Whole embryos</tissue>
    </source>
</reference>
<organism evidence="2 3">
    <name type="scientific">Pseudolycoriella hygida</name>
    <dbReference type="NCBI Taxonomy" id="35572"/>
    <lineage>
        <taxon>Eukaryota</taxon>
        <taxon>Metazoa</taxon>
        <taxon>Ecdysozoa</taxon>
        <taxon>Arthropoda</taxon>
        <taxon>Hexapoda</taxon>
        <taxon>Insecta</taxon>
        <taxon>Pterygota</taxon>
        <taxon>Neoptera</taxon>
        <taxon>Endopterygota</taxon>
        <taxon>Diptera</taxon>
        <taxon>Nematocera</taxon>
        <taxon>Sciaroidea</taxon>
        <taxon>Sciaridae</taxon>
        <taxon>Pseudolycoriella</taxon>
    </lineage>
</organism>
<proteinExistence type="predicted"/>
<dbReference type="AlphaFoldDB" id="A0A9Q0RZA9"/>
<evidence type="ECO:0000313" key="2">
    <source>
        <dbReference type="EMBL" id="KAJ6639690.1"/>
    </source>
</evidence>
<evidence type="ECO:0000259" key="1">
    <source>
        <dbReference type="SMART" id="SM00836"/>
    </source>
</evidence>
<dbReference type="GO" id="GO:0106217">
    <property type="term" value="P:tRNA C3-cytosine methylation"/>
    <property type="evidence" value="ECO:0007669"/>
    <property type="project" value="TreeGrafter"/>
</dbReference>
<dbReference type="SMART" id="SM00836">
    <property type="entry name" value="DALR_1"/>
    <property type="match status" value="1"/>
</dbReference>
<dbReference type="PANTHER" id="PTHR16043">
    <property type="entry name" value="DALRD3 PROTEIN"/>
    <property type="match status" value="1"/>
</dbReference>
<name>A0A9Q0RZA9_9DIPT</name>
<dbReference type="GO" id="GO:0006420">
    <property type="term" value="P:arginyl-tRNA aminoacylation"/>
    <property type="evidence" value="ECO:0007669"/>
    <property type="project" value="InterPro"/>
</dbReference>
<comment type="caution">
    <text evidence="2">The sequence shown here is derived from an EMBL/GenBank/DDBJ whole genome shotgun (WGS) entry which is preliminary data.</text>
</comment>
<dbReference type="OrthoDB" id="9990834at2759"/>
<dbReference type="GO" id="GO:0000049">
    <property type="term" value="F:tRNA binding"/>
    <property type="evidence" value="ECO:0007669"/>
    <property type="project" value="TreeGrafter"/>
</dbReference>